<keyword evidence="10" id="KW-0479">Metal-binding</keyword>
<dbReference type="EC" id="3.1.13.4" evidence="7"/>
<accession>A0AAV9B431</accession>
<evidence type="ECO:0000256" key="4">
    <source>
        <dbReference type="ARBA" id="ARBA00004496"/>
    </source>
</evidence>
<dbReference type="GO" id="GO:0003723">
    <property type="term" value="F:RNA binding"/>
    <property type="evidence" value="ECO:0007669"/>
    <property type="project" value="UniProtKB-KW"/>
</dbReference>
<keyword evidence="8" id="KW-0963">Cytoplasm</keyword>
<dbReference type="GO" id="GO:0030014">
    <property type="term" value="C:CCR4-NOT complex"/>
    <property type="evidence" value="ECO:0007669"/>
    <property type="project" value="InterPro"/>
</dbReference>
<evidence type="ECO:0000256" key="12">
    <source>
        <dbReference type="ARBA" id="ARBA00022839"/>
    </source>
</evidence>
<dbReference type="InterPro" id="IPR039637">
    <property type="entry name" value="CNOT7/CNOT8/Pop2"/>
</dbReference>
<dbReference type="GO" id="GO:0005634">
    <property type="term" value="C:nucleus"/>
    <property type="evidence" value="ECO:0007669"/>
    <property type="project" value="UniProtKB-SubCell"/>
</dbReference>
<comment type="caution">
    <text evidence="18">The sequence shown here is derived from an EMBL/GenBank/DDBJ whole genome shotgun (WGS) entry which is preliminary data.</text>
</comment>
<evidence type="ECO:0000256" key="7">
    <source>
        <dbReference type="ARBA" id="ARBA00012161"/>
    </source>
</evidence>
<dbReference type="Gene3D" id="3.30.420.10">
    <property type="entry name" value="Ribonuclease H-like superfamily/Ribonuclease H"/>
    <property type="match status" value="1"/>
</dbReference>
<dbReference type="Proteomes" id="UP001179952">
    <property type="component" value="Unassembled WGS sequence"/>
</dbReference>
<evidence type="ECO:0000256" key="13">
    <source>
        <dbReference type="ARBA" id="ARBA00022884"/>
    </source>
</evidence>
<dbReference type="SUPFAM" id="SSF53098">
    <property type="entry name" value="Ribonuclease H-like"/>
    <property type="match status" value="1"/>
</dbReference>
<evidence type="ECO:0000256" key="3">
    <source>
        <dbReference type="ARBA" id="ARBA00004123"/>
    </source>
</evidence>
<dbReference type="PANTHER" id="PTHR10797">
    <property type="entry name" value="CCR4-NOT TRANSCRIPTION COMPLEX SUBUNIT"/>
    <property type="match status" value="1"/>
</dbReference>
<comment type="similarity">
    <text evidence="5">Belongs to the CAF1 family.</text>
</comment>
<reference evidence="18" key="2">
    <citation type="submission" date="2023-06" db="EMBL/GenBank/DDBJ databases">
        <authorList>
            <person name="Ma L."/>
            <person name="Liu K.-W."/>
            <person name="Li Z."/>
            <person name="Hsiao Y.-Y."/>
            <person name="Qi Y."/>
            <person name="Fu T."/>
            <person name="Tang G."/>
            <person name="Zhang D."/>
            <person name="Sun W.-H."/>
            <person name="Liu D.-K."/>
            <person name="Li Y."/>
            <person name="Chen G.-Z."/>
            <person name="Liu X.-D."/>
            <person name="Liao X.-Y."/>
            <person name="Jiang Y.-T."/>
            <person name="Yu X."/>
            <person name="Hao Y."/>
            <person name="Huang J."/>
            <person name="Zhao X.-W."/>
            <person name="Ke S."/>
            <person name="Chen Y.-Y."/>
            <person name="Wu W.-L."/>
            <person name="Hsu J.-L."/>
            <person name="Lin Y.-F."/>
            <person name="Huang M.-D."/>
            <person name="Li C.-Y."/>
            <person name="Huang L."/>
            <person name="Wang Z.-W."/>
            <person name="Zhao X."/>
            <person name="Zhong W.-Y."/>
            <person name="Peng D.-H."/>
            <person name="Ahmad S."/>
            <person name="Lan S."/>
            <person name="Zhang J.-S."/>
            <person name="Tsai W.-C."/>
            <person name="Van De Peer Y."/>
            <person name="Liu Z.-J."/>
        </authorList>
    </citation>
    <scope>NUCLEOTIDE SEQUENCE</scope>
    <source>
        <strain evidence="18">SCP</strain>
        <tissue evidence="18">Leaves</tissue>
    </source>
</reference>
<keyword evidence="19" id="KW-1185">Reference proteome</keyword>
<dbReference type="EMBL" id="JAUJYN010000005">
    <property type="protein sequence ID" value="KAK1271193.1"/>
    <property type="molecule type" value="Genomic_DNA"/>
</dbReference>
<keyword evidence="14" id="KW-0805">Transcription regulation</keyword>
<dbReference type="InterPro" id="IPR036397">
    <property type="entry name" value="RNaseH_sf"/>
</dbReference>
<comment type="function">
    <text evidence="17">Ubiquitous transcription factor required for a diverse set of processes. It is a component of the CCR4 complex involved in the control of gene expression.</text>
</comment>
<organism evidence="18 19">
    <name type="scientific">Acorus gramineus</name>
    <name type="common">Dwarf sweet flag</name>
    <dbReference type="NCBI Taxonomy" id="55184"/>
    <lineage>
        <taxon>Eukaryota</taxon>
        <taxon>Viridiplantae</taxon>
        <taxon>Streptophyta</taxon>
        <taxon>Embryophyta</taxon>
        <taxon>Tracheophyta</taxon>
        <taxon>Spermatophyta</taxon>
        <taxon>Magnoliopsida</taxon>
        <taxon>Liliopsida</taxon>
        <taxon>Acoraceae</taxon>
        <taxon>Acorus</taxon>
    </lineage>
</organism>
<keyword evidence="16" id="KW-0539">Nucleus</keyword>
<evidence type="ECO:0000256" key="17">
    <source>
        <dbReference type="ARBA" id="ARBA00025148"/>
    </source>
</evidence>
<comment type="cofactor">
    <cofactor evidence="2">
        <name>a divalent metal cation</name>
        <dbReference type="ChEBI" id="CHEBI:60240"/>
    </cofactor>
</comment>
<keyword evidence="9" id="KW-0540">Nuclease</keyword>
<dbReference type="InterPro" id="IPR006941">
    <property type="entry name" value="RNase_CAF1"/>
</dbReference>
<comment type="catalytic activity">
    <reaction evidence="1">
        <text>Exonucleolytic cleavage of poly(A) to 5'-AMP.</text>
        <dbReference type="EC" id="3.1.13.4"/>
    </reaction>
</comment>
<keyword evidence="11" id="KW-0378">Hydrolase</keyword>
<dbReference type="GO" id="GO:0004535">
    <property type="term" value="F:poly(A)-specific ribonuclease activity"/>
    <property type="evidence" value="ECO:0007669"/>
    <property type="project" value="UniProtKB-EC"/>
</dbReference>
<evidence type="ECO:0000256" key="8">
    <source>
        <dbReference type="ARBA" id="ARBA00022490"/>
    </source>
</evidence>
<evidence type="ECO:0000256" key="9">
    <source>
        <dbReference type="ARBA" id="ARBA00022722"/>
    </source>
</evidence>
<evidence type="ECO:0000256" key="11">
    <source>
        <dbReference type="ARBA" id="ARBA00022801"/>
    </source>
</evidence>
<evidence type="ECO:0000313" key="19">
    <source>
        <dbReference type="Proteomes" id="UP001179952"/>
    </source>
</evidence>
<proteinExistence type="inferred from homology"/>
<evidence type="ECO:0000256" key="5">
    <source>
        <dbReference type="ARBA" id="ARBA00008372"/>
    </source>
</evidence>
<reference evidence="18" key="1">
    <citation type="journal article" date="2023" name="Nat. Commun.">
        <title>Diploid and tetraploid genomes of Acorus and the evolution of monocots.</title>
        <authorList>
            <person name="Ma L."/>
            <person name="Liu K.W."/>
            <person name="Li Z."/>
            <person name="Hsiao Y.Y."/>
            <person name="Qi Y."/>
            <person name="Fu T."/>
            <person name="Tang G.D."/>
            <person name="Zhang D."/>
            <person name="Sun W.H."/>
            <person name="Liu D.K."/>
            <person name="Li Y."/>
            <person name="Chen G.Z."/>
            <person name="Liu X.D."/>
            <person name="Liao X.Y."/>
            <person name="Jiang Y.T."/>
            <person name="Yu X."/>
            <person name="Hao Y."/>
            <person name="Huang J."/>
            <person name="Zhao X.W."/>
            <person name="Ke S."/>
            <person name="Chen Y.Y."/>
            <person name="Wu W.L."/>
            <person name="Hsu J.L."/>
            <person name="Lin Y.F."/>
            <person name="Huang M.D."/>
            <person name="Li C.Y."/>
            <person name="Huang L."/>
            <person name="Wang Z.W."/>
            <person name="Zhao X."/>
            <person name="Zhong W.Y."/>
            <person name="Peng D.H."/>
            <person name="Ahmad S."/>
            <person name="Lan S."/>
            <person name="Zhang J.S."/>
            <person name="Tsai W.C."/>
            <person name="Van de Peer Y."/>
            <person name="Liu Z.J."/>
        </authorList>
    </citation>
    <scope>NUCLEOTIDE SEQUENCE</scope>
    <source>
        <strain evidence="18">SCP</strain>
    </source>
</reference>
<gene>
    <name evidence="18" type="ORF">QJS04_geneDACA013100</name>
</gene>
<protein>
    <recommendedName>
        <fullName evidence="7">poly(A)-specific ribonuclease</fullName>
        <ecNumber evidence="7">3.1.13.4</ecNumber>
    </recommendedName>
</protein>
<evidence type="ECO:0000256" key="10">
    <source>
        <dbReference type="ARBA" id="ARBA00022723"/>
    </source>
</evidence>
<evidence type="ECO:0000256" key="14">
    <source>
        <dbReference type="ARBA" id="ARBA00023015"/>
    </source>
</evidence>
<comment type="subcellular location">
    <subcellularLocation>
        <location evidence="4">Cytoplasm</location>
    </subcellularLocation>
    <subcellularLocation>
        <location evidence="3">Nucleus</location>
    </subcellularLocation>
</comment>
<sequence>MTKNNINVVWASNLDEEFRRIVAFSHTFRYVAVDFEYPGVIVQTARDASATTRYADMKSNVDCMNPIQVGLTLFNDNNNDHHLPSHMTWQINLNGFNPETDLQSRPSIELLRRSGVDLERNRAEGVSESMFADRMVELLFEGLQWVTFHGLYDLGYLVKIMTLGDPLPDTASEFMCRVSSLFGTVYDVKYIAGACDGLKGGEIGLMTVSKILKVDVEDGMHHQAGYDSLVTAMVFSKMKMTYMIDEFPFRGKLYGIHKRHESAKGSPRAWHAQSHQPRIVMRSPTPVMWSPSPPPPMMMVMHDGRYNLAPYFCY</sequence>
<evidence type="ECO:0000256" key="1">
    <source>
        <dbReference type="ARBA" id="ARBA00001663"/>
    </source>
</evidence>
<evidence type="ECO:0000313" key="18">
    <source>
        <dbReference type="EMBL" id="KAK1271193.1"/>
    </source>
</evidence>
<evidence type="ECO:0000256" key="15">
    <source>
        <dbReference type="ARBA" id="ARBA00023163"/>
    </source>
</evidence>
<dbReference type="InterPro" id="IPR012337">
    <property type="entry name" value="RNaseH-like_sf"/>
</dbReference>
<keyword evidence="15" id="KW-0804">Transcription</keyword>
<evidence type="ECO:0000256" key="2">
    <source>
        <dbReference type="ARBA" id="ARBA00001968"/>
    </source>
</evidence>
<dbReference type="AlphaFoldDB" id="A0AAV9B431"/>
<keyword evidence="13" id="KW-0694">RNA-binding</keyword>
<comment type="subunit">
    <text evidence="6">Component of the CCR4-NOT complex, at least composed of CRR4 and CAF1 proteins.</text>
</comment>
<name>A0AAV9B431_ACOGR</name>
<dbReference type="Pfam" id="PF04857">
    <property type="entry name" value="CAF1"/>
    <property type="match status" value="2"/>
</dbReference>
<evidence type="ECO:0000256" key="16">
    <source>
        <dbReference type="ARBA" id="ARBA00023242"/>
    </source>
</evidence>
<keyword evidence="12" id="KW-0269">Exonuclease</keyword>
<dbReference type="GO" id="GO:0005737">
    <property type="term" value="C:cytoplasm"/>
    <property type="evidence" value="ECO:0007669"/>
    <property type="project" value="UniProtKB-SubCell"/>
</dbReference>
<evidence type="ECO:0000256" key="6">
    <source>
        <dbReference type="ARBA" id="ARBA00011757"/>
    </source>
</evidence>
<dbReference type="GO" id="GO:0046872">
    <property type="term" value="F:metal ion binding"/>
    <property type="evidence" value="ECO:0007669"/>
    <property type="project" value="UniProtKB-KW"/>
</dbReference>